<accession>A0A1F8EJV8</accession>
<sequence>MIKESLPQIKSSEHISGVEEEAFDLIIPEHEDLAIKLEEFEEIYGKEEIARDNVAVERKRAKFEKIDGPLKRRARLLEAILSQQIELSEWFGKDAATITPSEYDDLFNGVDMIAEFERDDSFQYMAMGVDVTSSVQQVKKKLAIIKEHIRDGTLTQVKYFKSERNDIQGRMGKIPLLVVGADSRTISELANLWLATYKSKHPEVGLDKLDIEELKQKAREAREILAKHRAAILVLKELKAQLEVFIEFARGVKSTEVEARYKNLLRVIDEIIKEKNISKSDELENESDNVYSAIMEELKTFLSE</sequence>
<evidence type="ECO:0000313" key="2">
    <source>
        <dbReference type="Proteomes" id="UP000177117"/>
    </source>
</evidence>
<name>A0A1F8EJV8_9BACT</name>
<dbReference type="Proteomes" id="UP000177117">
    <property type="component" value="Unassembled WGS sequence"/>
</dbReference>
<reference evidence="1 2" key="1">
    <citation type="journal article" date="2016" name="Nat. Commun.">
        <title>Thousands of microbial genomes shed light on interconnected biogeochemical processes in an aquifer system.</title>
        <authorList>
            <person name="Anantharaman K."/>
            <person name="Brown C.T."/>
            <person name="Hug L.A."/>
            <person name="Sharon I."/>
            <person name="Castelle C.J."/>
            <person name="Probst A.J."/>
            <person name="Thomas B.C."/>
            <person name="Singh A."/>
            <person name="Wilkins M.J."/>
            <person name="Karaoz U."/>
            <person name="Brodie E.L."/>
            <person name="Williams K.H."/>
            <person name="Hubbard S.S."/>
            <person name="Banfield J.F."/>
        </authorList>
    </citation>
    <scope>NUCLEOTIDE SEQUENCE [LARGE SCALE GENOMIC DNA]</scope>
</reference>
<evidence type="ECO:0000313" key="1">
    <source>
        <dbReference type="EMBL" id="OGN00359.1"/>
    </source>
</evidence>
<dbReference type="AlphaFoldDB" id="A0A1F8EJV8"/>
<gene>
    <name evidence="1" type="ORF">A2650_01970</name>
</gene>
<protein>
    <submittedName>
        <fullName evidence="1">Uncharacterized protein</fullName>
    </submittedName>
</protein>
<dbReference type="EMBL" id="MGJD01000023">
    <property type="protein sequence ID" value="OGN00359.1"/>
    <property type="molecule type" value="Genomic_DNA"/>
</dbReference>
<comment type="caution">
    <text evidence="1">The sequence shown here is derived from an EMBL/GenBank/DDBJ whole genome shotgun (WGS) entry which is preliminary data.</text>
</comment>
<proteinExistence type="predicted"/>
<organism evidence="1 2">
    <name type="scientific">Candidatus Yanofskybacteria bacterium RIFCSPHIGHO2_01_FULL_41_53</name>
    <dbReference type="NCBI Taxonomy" id="1802663"/>
    <lineage>
        <taxon>Bacteria</taxon>
        <taxon>Candidatus Yanofskyibacteriota</taxon>
    </lineage>
</organism>